<keyword evidence="6 8" id="KW-0472">Membrane</keyword>
<evidence type="ECO:0008006" key="10">
    <source>
        <dbReference type="Google" id="ProtNLM"/>
    </source>
</evidence>
<feature type="transmembrane region" description="Helical" evidence="8">
    <location>
        <begin position="32"/>
        <end position="56"/>
    </location>
</feature>
<organism evidence="9">
    <name type="scientific">Wuchereria bancrofti</name>
    <dbReference type="NCBI Taxonomy" id="6293"/>
    <lineage>
        <taxon>Eukaryota</taxon>
        <taxon>Metazoa</taxon>
        <taxon>Ecdysozoa</taxon>
        <taxon>Nematoda</taxon>
        <taxon>Chromadorea</taxon>
        <taxon>Rhabditida</taxon>
        <taxon>Spirurina</taxon>
        <taxon>Spiruromorpha</taxon>
        <taxon>Filarioidea</taxon>
        <taxon>Onchocercidae</taxon>
        <taxon>Wuchereria</taxon>
    </lineage>
</organism>
<dbReference type="PANTHER" id="PTHR12889">
    <property type="entry name" value="GAMMA-SECRETASE SUBUNIT APH-1"/>
    <property type="match status" value="1"/>
</dbReference>
<sequence>MAVLAGIGYLFIAFSPSVVIFRRVIASDPLRIILFVLGAFFWLLSLLLSACIWFAIVPLREHLVFAVAISVALQEGARLLHFILLKKAQKYGLILLKHLLKTAPQIMYFFRGLNHMSTAGQRITGMHSLRHARHILATVCGLGMGMMAAIFLVINVIADFWGHGTVGLPATVPYVSDRFTVKLLPNDQYFPITYSISACMVTLCHVFWTVLFWDGCHKKGTTNTWWMGICFAVISHYAMSALSFGNRTKYQMAVMCMQGIIVVVNAVISFLVMGVTWSLLKRRTKLAFCRMFCIKHCDSESFDTRIPRSENPAEDRSNPLHIRT</sequence>
<keyword evidence="3 8" id="KW-0812">Transmembrane</keyword>
<evidence type="ECO:0000256" key="7">
    <source>
        <dbReference type="SAM" id="MobiDB-lite"/>
    </source>
</evidence>
<evidence type="ECO:0000256" key="4">
    <source>
        <dbReference type="ARBA" id="ARBA00022976"/>
    </source>
</evidence>
<evidence type="ECO:0000256" key="3">
    <source>
        <dbReference type="ARBA" id="ARBA00022692"/>
    </source>
</evidence>
<name>A0A1I8EFT0_WUCBA</name>
<dbReference type="AlphaFoldDB" id="A0A1I8EFT0"/>
<dbReference type="GO" id="GO:0016485">
    <property type="term" value="P:protein processing"/>
    <property type="evidence" value="ECO:0007669"/>
    <property type="project" value="InterPro"/>
</dbReference>
<feature type="region of interest" description="Disordered" evidence="7">
    <location>
        <begin position="303"/>
        <end position="324"/>
    </location>
</feature>
<dbReference type="GO" id="GO:0007219">
    <property type="term" value="P:Notch signaling pathway"/>
    <property type="evidence" value="ECO:0007669"/>
    <property type="project" value="UniProtKB-KW"/>
</dbReference>
<evidence type="ECO:0000256" key="2">
    <source>
        <dbReference type="ARBA" id="ARBA00005577"/>
    </source>
</evidence>
<comment type="subcellular location">
    <subcellularLocation>
        <location evidence="1">Membrane</location>
        <topology evidence="1">Multi-pass membrane protein</topology>
    </subcellularLocation>
</comment>
<evidence type="ECO:0000313" key="9">
    <source>
        <dbReference type="WBParaSite" id="maker-PairedContig_1885-snap-gene-0.19-mRNA-1"/>
    </source>
</evidence>
<keyword evidence="4" id="KW-0914">Notch signaling pathway</keyword>
<dbReference type="STRING" id="6293.A0A1I8EFT0"/>
<proteinExistence type="inferred from homology"/>
<accession>A0A1I8EFT0</accession>
<protein>
    <recommendedName>
        <fullName evidence="10">Gamma-secretase subunit aph-1</fullName>
    </recommendedName>
</protein>
<evidence type="ECO:0000256" key="5">
    <source>
        <dbReference type="ARBA" id="ARBA00022989"/>
    </source>
</evidence>
<dbReference type="Pfam" id="PF06105">
    <property type="entry name" value="Aph-1"/>
    <property type="match status" value="1"/>
</dbReference>
<evidence type="ECO:0000256" key="6">
    <source>
        <dbReference type="ARBA" id="ARBA00023136"/>
    </source>
</evidence>
<feature type="compositionally biased region" description="Basic and acidic residues" evidence="7">
    <location>
        <begin position="303"/>
        <end position="318"/>
    </location>
</feature>
<feature type="transmembrane region" description="Helical" evidence="8">
    <location>
        <begin position="225"/>
        <end position="244"/>
    </location>
</feature>
<feature type="transmembrane region" description="Helical" evidence="8">
    <location>
        <begin position="62"/>
        <end position="85"/>
    </location>
</feature>
<feature type="transmembrane region" description="Helical" evidence="8">
    <location>
        <begin position="250"/>
        <end position="280"/>
    </location>
</feature>
<dbReference type="WBParaSite" id="maker-PairedContig_1885-snap-gene-0.19-mRNA-1">
    <property type="protein sequence ID" value="maker-PairedContig_1885-snap-gene-0.19-mRNA-1"/>
    <property type="gene ID" value="maker-PairedContig_1885-snap-gene-0.19"/>
</dbReference>
<feature type="transmembrane region" description="Helical" evidence="8">
    <location>
        <begin position="6"/>
        <end position="25"/>
    </location>
</feature>
<keyword evidence="5 8" id="KW-1133">Transmembrane helix</keyword>
<reference evidence="9" key="1">
    <citation type="submission" date="2016-11" db="UniProtKB">
        <authorList>
            <consortium name="WormBaseParasite"/>
        </authorList>
    </citation>
    <scope>IDENTIFICATION</scope>
    <source>
        <strain evidence="9">pt0022</strain>
    </source>
</reference>
<dbReference type="InterPro" id="IPR009294">
    <property type="entry name" value="Aph-1"/>
</dbReference>
<comment type="similarity">
    <text evidence="2">Belongs to the APH-1 family.</text>
</comment>
<evidence type="ECO:0000256" key="1">
    <source>
        <dbReference type="ARBA" id="ARBA00004141"/>
    </source>
</evidence>
<dbReference type="GO" id="GO:0016020">
    <property type="term" value="C:membrane"/>
    <property type="evidence" value="ECO:0007669"/>
    <property type="project" value="UniProtKB-SubCell"/>
</dbReference>
<evidence type="ECO:0000256" key="8">
    <source>
        <dbReference type="SAM" id="Phobius"/>
    </source>
</evidence>
<feature type="transmembrane region" description="Helical" evidence="8">
    <location>
        <begin position="135"/>
        <end position="158"/>
    </location>
</feature>
<feature type="transmembrane region" description="Helical" evidence="8">
    <location>
        <begin position="192"/>
        <end position="213"/>
    </location>
</feature>